<evidence type="ECO:0000313" key="2">
    <source>
        <dbReference type="Proteomes" id="UP000030671"/>
    </source>
</evidence>
<keyword evidence="2" id="KW-1185">Reference proteome</keyword>
<dbReference type="KEGG" id="hir:HETIRDRAFT_419865"/>
<dbReference type="InParanoid" id="W4K0F4"/>
<sequence>MNYVIASALAELAITLDEHEPSWPTHLHLDDDILHLIRIRIIATSYHRTRIPYPAALPSCRASRGKYTPKRRIRTNAPVAAQTVLHSSPRTSERRRARIDRVPLALCAAKHLPAITV</sequence>
<accession>W4K0F4</accession>
<gene>
    <name evidence="1" type="ORF">HETIRDRAFT_419865</name>
</gene>
<reference evidence="1 2" key="1">
    <citation type="journal article" date="2012" name="New Phytol.">
        <title>Insight into trade-off between wood decay and parasitism from the genome of a fungal forest pathogen.</title>
        <authorList>
            <person name="Olson A."/>
            <person name="Aerts A."/>
            <person name="Asiegbu F."/>
            <person name="Belbahri L."/>
            <person name="Bouzid O."/>
            <person name="Broberg A."/>
            <person name="Canback B."/>
            <person name="Coutinho P.M."/>
            <person name="Cullen D."/>
            <person name="Dalman K."/>
            <person name="Deflorio G."/>
            <person name="van Diepen L.T."/>
            <person name="Dunand C."/>
            <person name="Duplessis S."/>
            <person name="Durling M."/>
            <person name="Gonthier P."/>
            <person name="Grimwood J."/>
            <person name="Fossdal C.G."/>
            <person name="Hansson D."/>
            <person name="Henrissat B."/>
            <person name="Hietala A."/>
            <person name="Himmelstrand K."/>
            <person name="Hoffmeister D."/>
            <person name="Hogberg N."/>
            <person name="James T.Y."/>
            <person name="Karlsson M."/>
            <person name="Kohler A."/>
            <person name="Kues U."/>
            <person name="Lee Y.H."/>
            <person name="Lin Y.C."/>
            <person name="Lind M."/>
            <person name="Lindquist E."/>
            <person name="Lombard V."/>
            <person name="Lucas S."/>
            <person name="Lunden K."/>
            <person name="Morin E."/>
            <person name="Murat C."/>
            <person name="Park J."/>
            <person name="Raffaello T."/>
            <person name="Rouze P."/>
            <person name="Salamov A."/>
            <person name="Schmutz J."/>
            <person name="Solheim H."/>
            <person name="Stahlberg J."/>
            <person name="Velez H."/>
            <person name="de Vries R.P."/>
            <person name="Wiebenga A."/>
            <person name="Woodward S."/>
            <person name="Yakovlev I."/>
            <person name="Garbelotto M."/>
            <person name="Martin F."/>
            <person name="Grigoriev I.V."/>
            <person name="Stenlid J."/>
        </authorList>
    </citation>
    <scope>NUCLEOTIDE SEQUENCE [LARGE SCALE GENOMIC DNA]</scope>
    <source>
        <strain evidence="1 2">TC 32-1</strain>
    </source>
</reference>
<evidence type="ECO:0000313" key="1">
    <source>
        <dbReference type="EMBL" id="ETW78611.1"/>
    </source>
</evidence>
<dbReference type="Proteomes" id="UP000030671">
    <property type="component" value="Unassembled WGS sequence"/>
</dbReference>
<name>W4K0F4_HETIT</name>
<dbReference type="RefSeq" id="XP_009548940.1">
    <property type="nucleotide sequence ID" value="XM_009550645.1"/>
</dbReference>
<dbReference type="EMBL" id="KI925461">
    <property type="protein sequence ID" value="ETW78611.1"/>
    <property type="molecule type" value="Genomic_DNA"/>
</dbReference>
<organism evidence="1 2">
    <name type="scientific">Heterobasidion irregulare (strain TC 32-1)</name>
    <dbReference type="NCBI Taxonomy" id="747525"/>
    <lineage>
        <taxon>Eukaryota</taxon>
        <taxon>Fungi</taxon>
        <taxon>Dikarya</taxon>
        <taxon>Basidiomycota</taxon>
        <taxon>Agaricomycotina</taxon>
        <taxon>Agaricomycetes</taxon>
        <taxon>Russulales</taxon>
        <taxon>Bondarzewiaceae</taxon>
        <taxon>Heterobasidion</taxon>
        <taxon>Heterobasidion annosum species complex</taxon>
    </lineage>
</organism>
<dbReference type="HOGENOM" id="CLU_2085132_0_0_1"/>
<protein>
    <submittedName>
        <fullName evidence="1">Uncharacterized protein</fullName>
    </submittedName>
</protein>
<dbReference type="AlphaFoldDB" id="W4K0F4"/>
<proteinExistence type="predicted"/>
<dbReference type="GeneID" id="20673609"/>